<dbReference type="PANTHER" id="PTHR35504">
    <property type="entry name" value="PROTEIN EMBRYONIC FLOWER 1"/>
    <property type="match status" value="1"/>
</dbReference>
<name>M8AU34_TRIUA</name>
<protein>
    <submittedName>
        <fullName evidence="2">Uncharacterized protein</fullName>
    </submittedName>
</protein>
<dbReference type="GO" id="GO:0048367">
    <property type="term" value="P:shoot system development"/>
    <property type="evidence" value="ECO:0007669"/>
    <property type="project" value="InterPro"/>
</dbReference>
<dbReference type="GO" id="GO:0009910">
    <property type="term" value="P:negative regulation of flower development"/>
    <property type="evidence" value="ECO:0007669"/>
    <property type="project" value="InterPro"/>
</dbReference>
<dbReference type="GO" id="GO:0045892">
    <property type="term" value="P:negative regulation of DNA-templated transcription"/>
    <property type="evidence" value="ECO:0007669"/>
    <property type="project" value="InterPro"/>
</dbReference>
<reference evidence="2" key="1">
    <citation type="journal article" date="2013" name="Nature">
        <title>Draft genome of the wheat A-genome progenitor Triticum urartu.</title>
        <authorList>
            <person name="Ling H.Q."/>
            <person name="Zhao S."/>
            <person name="Liu D."/>
            <person name="Wang J."/>
            <person name="Sun H."/>
            <person name="Zhang C."/>
            <person name="Fan H."/>
            <person name="Li D."/>
            <person name="Dong L."/>
            <person name="Tao Y."/>
            <person name="Gao C."/>
            <person name="Wu H."/>
            <person name="Li Y."/>
            <person name="Cui Y."/>
            <person name="Guo X."/>
            <person name="Zheng S."/>
            <person name="Wang B."/>
            <person name="Yu K."/>
            <person name="Liang Q."/>
            <person name="Yang W."/>
            <person name="Lou X."/>
            <person name="Chen J."/>
            <person name="Feng M."/>
            <person name="Jian J."/>
            <person name="Zhang X."/>
            <person name="Luo G."/>
            <person name="Jiang Y."/>
            <person name="Liu J."/>
            <person name="Wang Z."/>
            <person name="Sha Y."/>
            <person name="Zhang B."/>
            <person name="Wu H."/>
            <person name="Tang D."/>
            <person name="Shen Q."/>
            <person name="Xue P."/>
            <person name="Zou S."/>
            <person name="Wang X."/>
            <person name="Liu X."/>
            <person name="Wang F."/>
            <person name="Yang Y."/>
            <person name="An X."/>
            <person name="Dong Z."/>
            <person name="Zhang K."/>
            <person name="Zhang X."/>
            <person name="Luo M.C."/>
            <person name="Dvorak J."/>
            <person name="Tong Y."/>
            <person name="Wang J."/>
            <person name="Yang H."/>
            <person name="Li Z."/>
            <person name="Wang D."/>
            <person name="Zhang A."/>
            <person name="Wang J."/>
        </authorList>
    </citation>
    <scope>NUCLEOTIDE SEQUENCE</scope>
</reference>
<dbReference type="PANTHER" id="PTHR35504:SF1">
    <property type="entry name" value="PROTEIN EMBRYONIC FLOWER 1"/>
    <property type="match status" value="1"/>
</dbReference>
<evidence type="ECO:0000256" key="1">
    <source>
        <dbReference type="SAM" id="MobiDB-lite"/>
    </source>
</evidence>
<dbReference type="EMBL" id="KD002750">
    <property type="protein sequence ID" value="EMS68750.1"/>
    <property type="molecule type" value="Genomic_DNA"/>
</dbReference>
<dbReference type="STRING" id="4572.M8AU34"/>
<dbReference type="AlphaFoldDB" id="M8AU34"/>
<dbReference type="InterPro" id="IPR034583">
    <property type="entry name" value="EMF1"/>
</dbReference>
<accession>M8AU34</accession>
<sequence length="559" mass="63427">MEQRSSDHIVLDVNDDNIDNGQCHHFSIRFSQILYRVYGFYGPRIRSSDHIVLDVNDDNIDNGQCHHFSISGYVREMQMNDSNFRSLFDDHINSLLVTTKTFRRWYCESCRDKLEPLYNNTSTPARMLNGFARGQHDVPKELSQEKGSEGCRSPSYNIESMKVDRVVNDSYESTPINQKNGAAKCHSPVFKTYKRRKNTKVHEVINNSSFVEYQDTSGMASTFAHALPSSSSYKSEKAAQISIEPRNQSALNLIQVNGSRSILETKAGNMFDPRMSGPSTGYYTSDHMQGRHLHGSVDLWKHTCFTQCEASTGNMPSRCLLPNSYHLHDQYDVENFIWYRDSNIINESCAPTMDISAKYQHPHCPSKPFRPVPRIGVLSPMLQKEVTTYSESCGTQSGYRLGMSEEEMPCQMYRGENSASSSQKFRATYNPQHLGHVNSVGIPELLPERENSHSSKGKSKMVYSSDKSAQQDICTQSGRTEKLTPVDVEAYNCKVEIPSELYELYADEEVLPLDDSGKMSTSDNATLTRPFSEEEGRLDVQRLNYGVITLIPKLTEMIR</sequence>
<proteinExistence type="predicted"/>
<gene>
    <name evidence="2" type="ORF">TRIUR3_25094</name>
</gene>
<organism evidence="2">
    <name type="scientific">Triticum urartu</name>
    <name type="common">Red wild einkorn</name>
    <name type="synonym">Crithodium urartu</name>
    <dbReference type="NCBI Taxonomy" id="4572"/>
    <lineage>
        <taxon>Eukaryota</taxon>
        <taxon>Viridiplantae</taxon>
        <taxon>Streptophyta</taxon>
        <taxon>Embryophyta</taxon>
        <taxon>Tracheophyta</taxon>
        <taxon>Spermatophyta</taxon>
        <taxon>Magnoliopsida</taxon>
        <taxon>Liliopsida</taxon>
        <taxon>Poales</taxon>
        <taxon>Poaceae</taxon>
        <taxon>BOP clade</taxon>
        <taxon>Pooideae</taxon>
        <taxon>Triticodae</taxon>
        <taxon>Triticeae</taxon>
        <taxon>Triticinae</taxon>
        <taxon>Triticum</taxon>
    </lineage>
</organism>
<feature type="region of interest" description="Disordered" evidence="1">
    <location>
        <begin position="448"/>
        <end position="473"/>
    </location>
</feature>
<evidence type="ECO:0000313" key="2">
    <source>
        <dbReference type="EMBL" id="EMS68750.1"/>
    </source>
</evidence>